<evidence type="ECO:0000313" key="3">
    <source>
        <dbReference type="Proteomes" id="UP000054396"/>
    </source>
</evidence>
<proteinExistence type="predicted"/>
<gene>
    <name evidence="2" type="ORF">AVJ23_20730</name>
</gene>
<sequence>MTQTGFAPKSDFQPRHPWPGTDPRPRSRHSPRHGRPAGPVYRPAPRPGDRVLRHPAPAQGAPGRLVPITRTVALLTAMLLLTPVLPALLG</sequence>
<dbReference type="EMBL" id="LPXO01000022">
    <property type="protein sequence ID" value="KUF08828.1"/>
    <property type="molecule type" value="Genomic_DNA"/>
</dbReference>
<feature type="compositionally biased region" description="Basic residues" evidence="1">
    <location>
        <begin position="26"/>
        <end position="35"/>
    </location>
</feature>
<reference evidence="2 3" key="1">
    <citation type="submission" date="2015-12" db="EMBL/GenBank/DDBJ databases">
        <authorList>
            <person name="Shamseldin A."/>
            <person name="Moawad H."/>
            <person name="Abd El-Rahim W.M."/>
            <person name="Sadowsky M.J."/>
        </authorList>
    </citation>
    <scope>NUCLEOTIDE SEQUENCE [LARGE SCALE GENOMIC DNA]</scope>
    <source>
        <strain evidence="2 3">SJ5A-1</strain>
    </source>
</reference>
<keyword evidence="3" id="KW-1185">Reference proteome</keyword>
<accession>A0A0W7WDV5</accession>
<comment type="caution">
    <text evidence="2">The sequence shown here is derived from an EMBL/GenBank/DDBJ whole genome shotgun (WGS) entry which is preliminary data.</text>
</comment>
<evidence type="ECO:0000313" key="2">
    <source>
        <dbReference type="EMBL" id="KUF08828.1"/>
    </source>
</evidence>
<protein>
    <submittedName>
        <fullName evidence="2">Uncharacterized protein</fullName>
    </submittedName>
</protein>
<dbReference type="Proteomes" id="UP000054396">
    <property type="component" value="Unassembled WGS sequence"/>
</dbReference>
<dbReference type="STRING" id="1685382.AVJ23_20730"/>
<name>A0A0W7WDV5_9RHOB</name>
<feature type="region of interest" description="Disordered" evidence="1">
    <location>
        <begin position="1"/>
        <end position="64"/>
    </location>
</feature>
<organism evidence="2 3">
    <name type="scientific">Pseudoponticoccus marisrubri</name>
    <dbReference type="NCBI Taxonomy" id="1685382"/>
    <lineage>
        <taxon>Bacteria</taxon>
        <taxon>Pseudomonadati</taxon>
        <taxon>Pseudomonadota</taxon>
        <taxon>Alphaproteobacteria</taxon>
        <taxon>Rhodobacterales</taxon>
        <taxon>Roseobacteraceae</taxon>
        <taxon>Pseudoponticoccus</taxon>
    </lineage>
</organism>
<dbReference type="AlphaFoldDB" id="A0A0W7WDV5"/>
<dbReference type="RefSeq" id="WP_058864145.1">
    <property type="nucleotide sequence ID" value="NZ_LPXO01000022.1"/>
</dbReference>
<evidence type="ECO:0000256" key="1">
    <source>
        <dbReference type="SAM" id="MobiDB-lite"/>
    </source>
</evidence>